<proteinExistence type="predicted"/>
<name>A0A0A1YJ56_9PSED</name>
<organism evidence="1 2">
    <name type="scientific">Pseudomonas taeanensis MS-3</name>
    <dbReference type="NCBI Taxonomy" id="1395571"/>
    <lineage>
        <taxon>Bacteria</taxon>
        <taxon>Pseudomonadati</taxon>
        <taxon>Pseudomonadota</taxon>
        <taxon>Gammaproteobacteria</taxon>
        <taxon>Pseudomonadales</taxon>
        <taxon>Pseudomonadaceae</taxon>
        <taxon>Pseudomonas</taxon>
    </lineage>
</organism>
<dbReference type="EMBL" id="AWSQ01000004">
    <property type="protein sequence ID" value="KFX68709.1"/>
    <property type="molecule type" value="Genomic_DNA"/>
</dbReference>
<accession>A0A0A1YJ56</accession>
<dbReference type="STRING" id="1395571.TMS3_0114525"/>
<sequence>MAKWMITYSKDEGTGVFEVEADDKPSMEQAVQWLLEMAAQNYPQEEPKDMPHETQTPAVRLLERYGIAVTGIALE</sequence>
<dbReference type="RefSeq" id="WP_025165932.1">
    <property type="nucleotide sequence ID" value="NZ_AWSQ01000004.1"/>
</dbReference>
<reference evidence="1 2" key="1">
    <citation type="journal article" date="2014" name="Genome Announc.">
        <title>Draft Genome Sequence of Petroleum Oil-Degrading Marine Bacterium Pseudomonas taeanensis Strain MS-3, Isolated from a Crude Oil-Contaminated Seashore.</title>
        <authorList>
            <person name="Lee S.Y."/>
            <person name="Kim S.H."/>
            <person name="Lee D.G."/>
            <person name="Shin S."/>
            <person name="Yun S.H."/>
            <person name="Choi C.W."/>
            <person name="Chung Y.H."/>
            <person name="Choi J.S."/>
            <person name="Kahng H.Y."/>
            <person name="Kim S.I."/>
        </authorList>
    </citation>
    <scope>NUCLEOTIDE SEQUENCE [LARGE SCALE GENOMIC DNA]</scope>
    <source>
        <strain evidence="1 2">MS-3</strain>
    </source>
</reference>
<evidence type="ECO:0000313" key="2">
    <source>
        <dbReference type="Proteomes" id="UP000030063"/>
    </source>
</evidence>
<dbReference type="OrthoDB" id="6984266at2"/>
<comment type="caution">
    <text evidence="1">The sequence shown here is derived from an EMBL/GenBank/DDBJ whole genome shotgun (WGS) entry which is preliminary data.</text>
</comment>
<gene>
    <name evidence="1" type="ORF">TMS3_0114525</name>
</gene>
<dbReference type="AlphaFoldDB" id="A0A0A1YJ56"/>
<dbReference type="Proteomes" id="UP000030063">
    <property type="component" value="Unassembled WGS sequence"/>
</dbReference>
<protein>
    <submittedName>
        <fullName evidence="1">Uncharacterized protein</fullName>
    </submittedName>
</protein>
<evidence type="ECO:0000313" key="1">
    <source>
        <dbReference type="EMBL" id="KFX68709.1"/>
    </source>
</evidence>
<keyword evidence="2" id="KW-1185">Reference proteome</keyword>